<accession>A0A8J7L906</accession>
<dbReference type="GO" id="GO:0005198">
    <property type="term" value="F:structural molecule activity"/>
    <property type="evidence" value="ECO:0007669"/>
    <property type="project" value="InterPro"/>
</dbReference>
<dbReference type="RefSeq" id="WP_198122965.1">
    <property type="nucleotide sequence ID" value="NZ_JAECZC010000002.1"/>
</dbReference>
<keyword evidence="2" id="KW-1185">Reference proteome</keyword>
<dbReference type="EMBL" id="JAECZC010000002">
    <property type="protein sequence ID" value="MBH8560916.1"/>
    <property type="molecule type" value="Genomic_DNA"/>
</dbReference>
<dbReference type="PANTHER" id="PTHR38009">
    <property type="entry name" value="CONSERVED HYPOTHETICAL PHAGE TAIL PROTEIN"/>
    <property type="match status" value="1"/>
</dbReference>
<dbReference type="Pfam" id="PF06841">
    <property type="entry name" value="Phage_T4_gp19"/>
    <property type="match status" value="1"/>
</dbReference>
<dbReference type="AlphaFoldDB" id="A0A8J7L906"/>
<dbReference type="Proteomes" id="UP000632766">
    <property type="component" value="Unassembled WGS sequence"/>
</dbReference>
<evidence type="ECO:0000313" key="1">
    <source>
        <dbReference type="EMBL" id="MBH8560916.1"/>
    </source>
</evidence>
<comment type="caution">
    <text evidence="1">The sequence shown here is derived from an EMBL/GenBank/DDBJ whole genome shotgun (WGS) entry which is preliminary data.</text>
</comment>
<reference evidence="1 2" key="1">
    <citation type="journal article" date="2021" name="Int. J. Syst. Evol. Microbiol.">
        <title>Amazonocrinis nigriterrae gen. nov., sp. nov., Atlanticothrix silvestris gen. nov., sp. nov. and Dendronalium phyllosphericum gen. nov., sp. nov., nostocacean cyanobacteria from Brazilian environments.</title>
        <authorList>
            <person name="Alvarenga D.O."/>
            <person name="Andreote A.P.D."/>
            <person name="Branco L.H.Z."/>
            <person name="Delbaje E."/>
            <person name="Cruz R.B."/>
            <person name="Varani A.M."/>
            <person name="Fiore M.F."/>
        </authorList>
    </citation>
    <scope>NUCLEOTIDE SEQUENCE [LARGE SCALE GENOMIC DNA]</scope>
    <source>
        <strain evidence="1 2">CENA67</strain>
    </source>
</reference>
<gene>
    <name evidence="1" type="ORF">I8748_01755</name>
</gene>
<evidence type="ECO:0000313" key="2">
    <source>
        <dbReference type="Proteomes" id="UP000632766"/>
    </source>
</evidence>
<dbReference type="NCBIfam" id="TIGR02241">
    <property type="entry name" value="conserved hypothetical phage tail region protein"/>
    <property type="match status" value="1"/>
</dbReference>
<organism evidence="1 2">
    <name type="scientific">Amazonocrinis nigriterrae CENA67</name>
    <dbReference type="NCBI Taxonomy" id="2794033"/>
    <lineage>
        <taxon>Bacteria</taxon>
        <taxon>Bacillati</taxon>
        <taxon>Cyanobacteriota</taxon>
        <taxon>Cyanophyceae</taxon>
        <taxon>Nostocales</taxon>
        <taxon>Nostocaceae</taxon>
        <taxon>Amazonocrinis</taxon>
        <taxon>Amazonocrinis nigriterrae</taxon>
    </lineage>
</organism>
<dbReference type="InterPro" id="IPR011747">
    <property type="entry name" value="CHP02241"/>
</dbReference>
<dbReference type="InterPro" id="IPR010667">
    <property type="entry name" value="Phage_T4_Gp19"/>
</dbReference>
<dbReference type="PANTHER" id="PTHR38009:SF1">
    <property type="entry name" value="CONSERVED HYPOTHETICAL PHAGE TAIL PROTEIN"/>
    <property type="match status" value="1"/>
</dbReference>
<name>A0A8J7L906_9NOST</name>
<sequence length="167" mass="18427">MANSSHELNYVTANRFYVEIESNISACFTECQGLGVTIKTEKFSEGGVNDQQRVLLNQAEFSDVTLKRGITNDLTFWNWISKVLSSTKERRNVNILVFNQAGETMQCWTLIGSVPISWKAPSLSADSSTVAIEELTLTYEGLKVDKTRSGGASILSGRDALGYFPSN</sequence>
<proteinExistence type="predicted"/>
<protein>
    <submittedName>
        <fullName evidence="1">Phage tail protein</fullName>
    </submittedName>
</protein>